<evidence type="ECO:0000256" key="1">
    <source>
        <dbReference type="SAM" id="MobiDB-lite"/>
    </source>
</evidence>
<evidence type="ECO:0000313" key="3">
    <source>
        <dbReference type="Proteomes" id="UP000823388"/>
    </source>
</evidence>
<dbReference type="EMBL" id="CM029049">
    <property type="protein sequence ID" value="KAG2571676.1"/>
    <property type="molecule type" value="Genomic_DNA"/>
</dbReference>
<feature type="compositionally biased region" description="Pro residues" evidence="1">
    <location>
        <begin position="55"/>
        <end position="69"/>
    </location>
</feature>
<organism evidence="2 3">
    <name type="scientific">Panicum virgatum</name>
    <name type="common">Blackwell switchgrass</name>
    <dbReference type="NCBI Taxonomy" id="38727"/>
    <lineage>
        <taxon>Eukaryota</taxon>
        <taxon>Viridiplantae</taxon>
        <taxon>Streptophyta</taxon>
        <taxon>Embryophyta</taxon>
        <taxon>Tracheophyta</taxon>
        <taxon>Spermatophyta</taxon>
        <taxon>Magnoliopsida</taxon>
        <taxon>Liliopsida</taxon>
        <taxon>Poales</taxon>
        <taxon>Poaceae</taxon>
        <taxon>PACMAD clade</taxon>
        <taxon>Panicoideae</taxon>
        <taxon>Panicodae</taxon>
        <taxon>Paniceae</taxon>
        <taxon>Panicinae</taxon>
        <taxon>Panicum</taxon>
        <taxon>Panicum sect. Hiantes</taxon>
    </lineage>
</organism>
<protein>
    <submittedName>
        <fullName evidence="2">Uncharacterized protein</fullName>
    </submittedName>
</protein>
<gene>
    <name evidence="2" type="ORF">PVAP13_7KG137000</name>
</gene>
<feature type="compositionally biased region" description="Basic residues" evidence="1">
    <location>
        <begin position="41"/>
        <end position="52"/>
    </location>
</feature>
<sequence>MPSASALVSCQHGPTPPPASHPTKRRQPRAPPASPSCRGRPSPRLRSRRRGFRTPPAPRKAGPPPPPPRASRARLFIDLICSSVSTTSFIDGRLRGSPVSAPHGRPAWSCTGPRTSCSFRRSAAYGFAQSAI</sequence>
<feature type="region of interest" description="Disordered" evidence="1">
    <location>
        <begin position="1"/>
        <end position="72"/>
    </location>
</feature>
<accession>A0A8T0QLA4</accession>
<dbReference type="AlphaFoldDB" id="A0A8T0QLA4"/>
<keyword evidence="3" id="KW-1185">Reference proteome</keyword>
<comment type="caution">
    <text evidence="2">The sequence shown here is derived from an EMBL/GenBank/DDBJ whole genome shotgun (WGS) entry which is preliminary data.</text>
</comment>
<proteinExistence type="predicted"/>
<dbReference type="Proteomes" id="UP000823388">
    <property type="component" value="Chromosome 7K"/>
</dbReference>
<name>A0A8T0QLA4_PANVG</name>
<reference evidence="2" key="1">
    <citation type="submission" date="2020-05" db="EMBL/GenBank/DDBJ databases">
        <title>WGS assembly of Panicum virgatum.</title>
        <authorList>
            <person name="Lovell J.T."/>
            <person name="Jenkins J."/>
            <person name="Shu S."/>
            <person name="Juenger T.E."/>
            <person name="Schmutz J."/>
        </authorList>
    </citation>
    <scope>NUCLEOTIDE SEQUENCE</scope>
    <source>
        <strain evidence="2">AP13</strain>
    </source>
</reference>
<evidence type="ECO:0000313" key="2">
    <source>
        <dbReference type="EMBL" id="KAG2571676.1"/>
    </source>
</evidence>